<sequence>MKKWYYIIFLGCLFCFNQAFKSYVELYGLLEGVFVGLVIAFLCKLAFNVVTKTIIFIAIVCGLLVFLISSGYLTLPGELMNLFNLSHIFHSFF</sequence>
<keyword evidence="3" id="KW-1185">Reference proteome</keyword>
<reference evidence="2" key="1">
    <citation type="journal article" date="2024" name="Int. J. Syst. Evol. Microbiol.">
        <title>Turicibacter faecis sp. nov., isolated from faeces of heart failure mouse model.</title>
        <authorList>
            <person name="Imamura Y."/>
            <person name="Motooka D."/>
            <person name="Nakajima Y."/>
            <person name="Ito S."/>
            <person name="Kitakaze M."/>
            <person name="Iida T."/>
            <person name="Nakamura S."/>
        </authorList>
    </citation>
    <scope>NUCLEOTIDE SEQUENCE</scope>
    <source>
        <strain evidence="2">TC023</strain>
    </source>
</reference>
<protein>
    <submittedName>
        <fullName evidence="2">Uncharacterized protein</fullName>
    </submittedName>
</protein>
<organism evidence="2 3">
    <name type="scientific">Turicibacter faecis</name>
    <dbReference type="NCBI Taxonomy" id="2963365"/>
    <lineage>
        <taxon>Bacteria</taxon>
        <taxon>Bacillati</taxon>
        <taxon>Bacillota</taxon>
        <taxon>Erysipelotrichia</taxon>
        <taxon>Erysipelotrichales</taxon>
        <taxon>Turicibacteraceae</taxon>
        <taxon>Turicibacter</taxon>
    </lineage>
</organism>
<proteinExistence type="predicted"/>
<accession>A0ABN6Z7S5</accession>
<evidence type="ECO:0000313" key="2">
    <source>
        <dbReference type="EMBL" id="BEH89902.1"/>
    </source>
</evidence>
<dbReference type="RefSeq" id="WP_161832644.1">
    <property type="nucleotide sequence ID" value="NZ_AP028127.1"/>
</dbReference>
<dbReference type="EMBL" id="AP028127">
    <property type="protein sequence ID" value="BEH89902.1"/>
    <property type="molecule type" value="Genomic_DNA"/>
</dbReference>
<keyword evidence="1" id="KW-0812">Transmembrane</keyword>
<keyword evidence="1" id="KW-1133">Transmembrane helix</keyword>
<evidence type="ECO:0000256" key="1">
    <source>
        <dbReference type="SAM" id="Phobius"/>
    </source>
</evidence>
<feature type="transmembrane region" description="Helical" evidence="1">
    <location>
        <begin position="54"/>
        <end position="75"/>
    </location>
</feature>
<feature type="transmembrane region" description="Helical" evidence="1">
    <location>
        <begin position="29"/>
        <end position="47"/>
    </location>
</feature>
<name>A0ABN6Z7S5_9FIRM</name>
<dbReference type="Proteomes" id="UP001432099">
    <property type="component" value="Chromosome"/>
</dbReference>
<evidence type="ECO:0000313" key="3">
    <source>
        <dbReference type="Proteomes" id="UP001432099"/>
    </source>
</evidence>
<gene>
    <name evidence="2" type="ORF">T23_00040</name>
</gene>
<keyword evidence="1" id="KW-0472">Membrane</keyword>